<keyword evidence="1" id="KW-1015">Disulfide bond</keyword>
<keyword evidence="3" id="KW-0479">Metal-binding</keyword>
<feature type="domain" description="Peptidase M12A" evidence="5">
    <location>
        <begin position="22"/>
        <end position="186"/>
    </location>
</feature>
<comment type="caution">
    <text evidence="2">Lacks conserved residue(s) required for the propagation of feature annotation.</text>
</comment>
<dbReference type="InterPro" id="IPR024079">
    <property type="entry name" value="MetalloPept_cat_dom_sf"/>
</dbReference>
<feature type="signal peptide" evidence="4">
    <location>
        <begin position="1"/>
        <end position="15"/>
    </location>
</feature>
<dbReference type="PANTHER" id="PTHR10127">
    <property type="entry name" value="DISCOIDIN, CUB, EGF, LAMININ , AND ZINC METALLOPROTEASE DOMAIN CONTAINING"/>
    <property type="match status" value="1"/>
</dbReference>
<evidence type="ECO:0000256" key="4">
    <source>
        <dbReference type="SAM" id="SignalP"/>
    </source>
</evidence>
<evidence type="ECO:0000256" key="1">
    <source>
        <dbReference type="ARBA" id="ARBA00023157"/>
    </source>
</evidence>
<organism evidence="6 7">
    <name type="scientific">Steinernema glaseri</name>
    <dbReference type="NCBI Taxonomy" id="37863"/>
    <lineage>
        <taxon>Eukaryota</taxon>
        <taxon>Metazoa</taxon>
        <taxon>Ecdysozoa</taxon>
        <taxon>Nematoda</taxon>
        <taxon>Chromadorea</taxon>
        <taxon>Rhabditida</taxon>
        <taxon>Tylenchina</taxon>
        <taxon>Panagrolaimomorpha</taxon>
        <taxon>Strongyloidoidea</taxon>
        <taxon>Steinernematidae</taxon>
        <taxon>Steinernema</taxon>
    </lineage>
</organism>
<dbReference type="SUPFAM" id="SSF55486">
    <property type="entry name" value="Metalloproteases ('zincins'), catalytic domain"/>
    <property type="match status" value="1"/>
</dbReference>
<dbReference type="Proteomes" id="UP000095287">
    <property type="component" value="Unplaced"/>
</dbReference>
<name>A0A1I7Z9P0_9BILA</name>
<keyword evidence="3" id="KW-0482">Metalloprotease</keyword>
<dbReference type="WBParaSite" id="L893_g24317.t1">
    <property type="protein sequence ID" value="L893_g24317.t1"/>
    <property type="gene ID" value="L893_g24317"/>
</dbReference>
<dbReference type="Gene3D" id="3.40.390.10">
    <property type="entry name" value="Collagenase (Catalytic Domain)"/>
    <property type="match status" value="1"/>
</dbReference>
<sequence length="186" mass="21057">MLFLVPIFLAVVATSTTITKRAAINRDNVPDRLWPTDRPIPYRFTSDFDDVRVDVRAVLEDIASKTCLSFEDVSGESSAESTKYTVVFRIGSDCGSETKGRTSTPVISLPEGTCRNTGTYYETMLYTLGMYEMQLRPDRDEYITVIWNNTDPDEVEQFSKTADFLSSTYNVPYDFDSLLQYTPGAR</sequence>
<evidence type="ECO:0000313" key="7">
    <source>
        <dbReference type="WBParaSite" id="L893_g24317.t1"/>
    </source>
</evidence>
<dbReference type="GO" id="GO:0008270">
    <property type="term" value="F:zinc ion binding"/>
    <property type="evidence" value="ECO:0007669"/>
    <property type="project" value="InterPro"/>
</dbReference>
<keyword evidence="3" id="KW-0378">Hydrolase</keyword>
<comment type="cofactor">
    <cofactor evidence="3">
        <name>Zn(2+)</name>
        <dbReference type="ChEBI" id="CHEBI:29105"/>
    </cofactor>
    <text evidence="3">Binds 1 zinc ion per subunit.</text>
</comment>
<keyword evidence="3" id="KW-0862">Zinc</keyword>
<reference evidence="7" key="1">
    <citation type="submission" date="2016-11" db="UniProtKB">
        <authorList>
            <consortium name="WormBaseParasite"/>
        </authorList>
    </citation>
    <scope>IDENTIFICATION</scope>
</reference>
<dbReference type="SMART" id="SM00235">
    <property type="entry name" value="ZnMc"/>
    <property type="match status" value="1"/>
</dbReference>
<accession>A0A1I7Z9P0</accession>
<dbReference type="PRINTS" id="PR00480">
    <property type="entry name" value="ASTACIN"/>
</dbReference>
<evidence type="ECO:0000256" key="2">
    <source>
        <dbReference type="PROSITE-ProRule" id="PRU01211"/>
    </source>
</evidence>
<dbReference type="EC" id="3.4.24.-" evidence="3"/>
<dbReference type="GO" id="GO:0006508">
    <property type="term" value="P:proteolysis"/>
    <property type="evidence" value="ECO:0007669"/>
    <property type="project" value="UniProtKB-KW"/>
</dbReference>
<dbReference type="GO" id="GO:0004222">
    <property type="term" value="F:metalloendopeptidase activity"/>
    <property type="evidence" value="ECO:0007669"/>
    <property type="project" value="UniProtKB-UniRule"/>
</dbReference>
<feature type="chain" id="PRO_5012859540" description="Metalloendopeptidase" evidence="4">
    <location>
        <begin position="16"/>
        <end position="186"/>
    </location>
</feature>
<keyword evidence="4" id="KW-0732">Signal</keyword>
<proteinExistence type="predicted"/>
<evidence type="ECO:0000259" key="5">
    <source>
        <dbReference type="PROSITE" id="PS51864"/>
    </source>
</evidence>
<dbReference type="AlphaFoldDB" id="A0A1I7Z9P0"/>
<dbReference type="PROSITE" id="PS51864">
    <property type="entry name" value="ASTACIN"/>
    <property type="match status" value="1"/>
</dbReference>
<dbReference type="InterPro" id="IPR006026">
    <property type="entry name" value="Peptidase_Metallo"/>
</dbReference>
<dbReference type="Pfam" id="PF01400">
    <property type="entry name" value="Astacin"/>
    <property type="match status" value="1"/>
</dbReference>
<dbReference type="PANTHER" id="PTHR10127:SF802">
    <property type="entry name" value="ZINC METALLOPROTEINASE NAS-10"/>
    <property type="match status" value="1"/>
</dbReference>
<dbReference type="InterPro" id="IPR001506">
    <property type="entry name" value="Peptidase_M12A"/>
</dbReference>
<evidence type="ECO:0000256" key="3">
    <source>
        <dbReference type="RuleBase" id="RU361183"/>
    </source>
</evidence>
<protein>
    <recommendedName>
        <fullName evidence="3">Metalloendopeptidase</fullName>
        <ecNumber evidence="3">3.4.24.-</ecNumber>
    </recommendedName>
</protein>
<keyword evidence="3" id="KW-0645">Protease</keyword>
<keyword evidence="6" id="KW-1185">Reference proteome</keyword>
<evidence type="ECO:0000313" key="6">
    <source>
        <dbReference type="Proteomes" id="UP000095287"/>
    </source>
</evidence>